<protein>
    <submittedName>
        <fullName evidence="1">Uncharacterized protein</fullName>
    </submittedName>
</protein>
<comment type="caution">
    <text evidence="1">The sequence shown here is derived from an EMBL/GenBank/DDBJ whole genome shotgun (WGS) entry which is preliminary data.</text>
</comment>
<sequence>MDATRDEECRRLRKRWRTLLELRLQHRHLLREVMGAGAPAWVDRAVAREETQMLDALDAREARALAVVERELAPLPAPASLPRCSCHAARGQ</sequence>
<evidence type="ECO:0000313" key="2">
    <source>
        <dbReference type="Proteomes" id="UP000563426"/>
    </source>
</evidence>
<reference evidence="1 2" key="1">
    <citation type="submission" date="2020-05" db="EMBL/GenBank/DDBJ databases">
        <authorList>
            <person name="Whitworth D."/>
        </authorList>
    </citation>
    <scope>NUCLEOTIDE SEQUENCE [LARGE SCALE GENOMIC DNA]</scope>
    <source>
        <strain evidence="1 2">AB043B</strain>
    </source>
</reference>
<dbReference type="EMBL" id="JABFJV010000082">
    <property type="protein sequence ID" value="NOK34784.1"/>
    <property type="molecule type" value="Genomic_DNA"/>
</dbReference>
<organism evidence="1 2">
    <name type="scientific">Corallococcus exercitus</name>
    <dbReference type="NCBI Taxonomy" id="2316736"/>
    <lineage>
        <taxon>Bacteria</taxon>
        <taxon>Pseudomonadati</taxon>
        <taxon>Myxococcota</taxon>
        <taxon>Myxococcia</taxon>
        <taxon>Myxococcales</taxon>
        <taxon>Cystobacterineae</taxon>
        <taxon>Myxococcaceae</taxon>
        <taxon>Corallococcus</taxon>
    </lineage>
</organism>
<evidence type="ECO:0000313" key="1">
    <source>
        <dbReference type="EMBL" id="NOK34784.1"/>
    </source>
</evidence>
<proteinExistence type="predicted"/>
<name>A0A7Y4KKT7_9BACT</name>
<accession>A0A7Y4KKT7</accession>
<dbReference type="AlphaFoldDB" id="A0A7Y4KKT7"/>
<dbReference type="Proteomes" id="UP000563426">
    <property type="component" value="Unassembled WGS sequence"/>
</dbReference>
<dbReference type="RefSeq" id="WP_171435777.1">
    <property type="nucleotide sequence ID" value="NZ_JABFJV010000082.1"/>
</dbReference>
<gene>
    <name evidence="1" type="ORF">HMI49_16415</name>
</gene>
<keyword evidence="2" id="KW-1185">Reference proteome</keyword>